<feature type="transmembrane region" description="Helical" evidence="1">
    <location>
        <begin position="17"/>
        <end position="39"/>
    </location>
</feature>
<organism evidence="2 3">
    <name type="scientific">Ditylenchus dipsaci</name>
    <dbReference type="NCBI Taxonomy" id="166011"/>
    <lineage>
        <taxon>Eukaryota</taxon>
        <taxon>Metazoa</taxon>
        <taxon>Ecdysozoa</taxon>
        <taxon>Nematoda</taxon>
        <taxon>Chromadorea</taxon>
        <taxon>Rhabditida</taxon>
        <taxon>Tylenchina</taxon>
        <taxon>Tylenchomorpha</taxon>
        <taxon>Sphaerularioidea</taxon>
        <taxon>Anguinidae</taxon>
        <taxon>Anguininae</taxon>
        <taxon>Ditylenchus</taxon>
    </lineage>
</organism>
<sequence length="140" mass="16122">MIAIWSSEEEWHYTSSIFWTGVLPQSFLTTIPVSVFFLTSERILCLHYPVLHRQFQLQKNWFIAFCIISMSFNMAINLFGYTLEPINVTTTCYTFGCLFVTTGSAIFHITKTIWDFLNVIVGDKCSRRTAPASVTPQNFI</sequence>
<dbReference type="WBParaSite" id="jg2230">
    <property type="protein sequence ID" value="jg2230"/>
    <property type="gene ID" value="jg2230"/>
</dbReference>
<feature type="transmembrane region" description="Helical" evidence="1">
    <location>
        <begin position="86"/>
        <end position="107"/>
    </location>
</feature>
<feature type="transmembrane region" description="Helical" evidence="1">
    <location>
        <begin position="60"/>
        <end position="80"/>
    </location>
</feature>
<keyword evidence="1" id="KW-0812">Transmembrane</keyword>
<evidence type="ECO:0000313" key="2">
    <source>
        <dbReference type="Proteomes" id="UP000887574"/>
    </source>
</evidence>
<evidence type="ECO:0000313" key="3">
    <source>
        <dbReference type="WBParaSite" id="jg2230"/>
    </source>
</evidence>
<keyword evidence="2" id="KW-1185">Reference proteome</keyword>
<proteinExistence type="predicted"/>
<keyword evidence="1" id="KW-0472">Membrane</keyword>
<dbReference type="Proteomes" id="UP000887574">
    <property type="component" value="Unplaced"/>
</dbReference>
<evidence type="ECO:0000256" key="1">
    <source>
        <dbReference type="SAM" id="Phobius"/>
    </source>
</evidence>
<dbReference type="Pfam" id="PF10316">
    <property type="entry name" value="7TM_GPCR_Srbc"/>
    <property type="match status" value="1"/>
</dbReference>
<keyword evidence="1" id="KW-1133">Transmembrane helix</keyword>
<dbReference type="InterPro" id="IPR019420">
    <property type="entry name" value="7TM_GPCR_serpentine_rcpt_Srbc"/>
</dbReference>
<reference evidence="3" key="1">
    <citation type="submission" date="2022-11" db="UniProtKB">
        <authorList>
            <consortium name="WormBaseParasite"/>
        </authorList>
    </citation>
    <scope>IDENTIFICATION</scope>
</reference>
<accession>A0A915DPZ6</accession>
<protein>
    <submittedName>
        <fullName evidence="3">Uncharacterized protein</fullName>
    </submittedName>
</protein>
<name>A0A915DPZ6_9BILA</name>
<dbReference type="AlphaFoldDB" id="A0A915DPZ6"/>